<protein>
    <recommendedName>
        <fullName evidence="1">AB hydrolase-1 domain-containing protein</fullName>
    </recommendedName>
</protein>
<gene>
    <name evidence="2" type="ORF">BST85_09165</name>
</gene>
<organism evidence="2 3">
    <name type="scientific">Aureitalea marina</name>
    <dbReference type="NCBI Taxonomy" id="930804"/>
    <lineage>
        <taxon>Bacteria</taxon>
        <taxon>Pseudomonadati</taxon>
        <taxon>Bacteroidota</taxon>
        <taxon>Flavobacteriia</taxon>
        <taxon>Flavobacteriales</taxon>
        <taxon>Flavobacteriaceae</taxon>
        <taxon>Aureitalea</taxon>
    </lineage>
</organism>
<dbReference type="InterPro" id="IPR000073">
    <property type="entry name" value="AB_hydrolase_1"/>
</dbReference>
<dbReference type="Gene3D" id="3.40.50.1820">
    <property type="entry name" value="alpha/beta hydrolase"/>
    <property type="match status" value="1"/>
</dbReference>
<proteinExistence type="predicted"/>
<keyword evidence="3" id="KW-1185">Reference proteome</keyword>
<evidence type="ECO:0000259" key="1">
    <source>
        <dbReference type="Pfam" id="PF00561"/>
    </source>
</evidence>
<sequence>MKLQPLLLLHGALGSKAQLAGIKKELDPHYEVHSMDFEGHGDKPSDRDFRMEHFTENVVSFLDEHNLGSVSIFGYSMGGYVALNLARQDPDRVKRIVTYGTKFDWRPETAAKEVKMLDPDLIQAKVPHFAAHLDTVHQGTNWKDVLSKTAKMMLALGENPPLTPSTLSKIDQPVLIGIGSEDNMVSLGESENTAATLKNGELKVLDRYKHPIEKNDPAILTNMISSFILESDENG</sequence>
<dbReference type="PANTHER" id="PTHR43433">
    <property type="entry name" value="HYDROLASE, ALPHA/BETA FOLD FAMILY PROTEIN"/>
    <property type="match status" value="1"/>
</dbReference>
<dbReference type="Proteomes" id="UP000239800">
    <property type="component" value="Unassembled WGS sequence"/>
</dbReference>
<dbReference type="PANTHER" id="PTHR43433:SF1">
    <property type="entry name" value="BLL5160 PROTEIN"/>
    <property type="match status" value="1"/>
</dbReference>
<dbReference type="InterPro" id="IPR050471">
    <property type="entry name" value="AB_hydrolase"/>
</dbReference>
<dbReference type="InterPro" id="IPR029058">
    <property type="entry name" value="AB_hydrolase_fold"/>
</dbReference>
<dbReference type="SUPFAM" id="SSF53474">
    <property type="entry name" value="alpha/beta-Hydrolases"/>
    <property type="match status" value="1"/>
</dbReference>
<dbReference type="RefSeq" id="WP_104812975.1">
    <property type="nucleotide sequence ID" value="NZ_MQUB01000001.1"/>
</dbReference>
<feature type="domain" description="AB hydrolase-1" evidence="1">
    <location>
        <begin position="5"/>
        <end position="113"/>
    </location>
</feature>
<evidence type="ECO:0000313" key="3">
    <source>
        <dbReference type="Proteomes" id="UP000239800"/>
    </source>
</evidence>
<name>A0A2S7KR58_9FLAO</name>
<dbReference type="OrthoDB" id="9791779at2"/>
<dbReference type="EMBL" id="MQUB01000001">
    <property type="protein sequence ID" value="PQB05043.1"/>
    <property type="molecule type" value="Genomic_DNA"/>
</dbReference>
<dbReference type="Pfam" id="PF00561">
    <property type="entry name" value="Abhydrolase_1"/>
    <property type="match status" value="1"/>
</dbReference>
<comment type="caution">
    <text evidence="2">The sequence shown here is derived from an EMBL/GenBank/DDBJ whole genome shotgun (WGS) entry which is preliminary data.</text>
</comment>
<evidence type="ECO:0000313" key="2">
    <source>
        <dbReference type="EMBL" id="PQB05043.1"/>
    </source>
</evidence>
<dbReference type="AlphaFoldDB" id="A0A2S7KR58"/>
<reference evidence="2 3" key="1">
    <citation type="submission" date="2016-11" db="EMBL/GenBank/DDBJ databases">
        <title>Trade-off between light-utilization and light-protection in marine flavobacteria.</title>
        <authorList>
            <person name="Kumagai Y."/>
        </authorList>
    </citation>
    <scope>NUCLEOTIDE SEQUENCE [LARGE SCALE GENOMIC DNA]</scope>
    <source>
        <strain evidence="2 3">NBRC 107741</strain>
    </source>
</reference>
<accession>A0A2S7KR58</accession>